<evidence type="ECO:0000313" key="1">
    <source>
        <dbReference type="EMBL" id="JAH64505.1"/>
    </source>
</evidence>
<dbReference type="AlphaFoldDB" id="A0A0E9UH02"/>
<reference evidence="1" key="1">
    <citation type="submission" date="2014-11" db="EMBL/GenBank/DDBJ databases">
        <authorList>
            <person name="Amaro Gonzalez C."/>
        </authorList>
    </citation>
    <scope>NUCLEOTIDE SEQUENCE</scope>
</reference>
<accession>A0A0E9UH02</accession>
<proteinExistence type="predicted"/>
<name>A0A0E9UH02_ANGAN</name>
<sequence>MTPVMHTLAAKSKSKQLHTHTHSCTSGHSYDAFHTLFGGEFFRRSLT</sequence>
<organism evidence="1">
    <name type="scientific">Anguilla anguilla</name>
    <name type="common">European freshwater eel</name>
    <name type="synonym">Muraena anguilla</name>
    <dbReference type="NCBI Taxonomy" id="7936"/>
    <lineage>
        <taxon>Eukaryota</taxon>
        <taxon>Metazoa</taxon>
        <taxon>Chordata</taxon>
        <taxon>Craniata</taxon>
        <taxon>Vertebrata</taxon>
        <taxon>Euteleostomi</taxon>
        <taxon>Actinopterygii</taxon>
        <taxon>Neopterygii</taxon>
        <taxon>Teleostei</taxon>
        <taxon>Anguilliformes</taxon>
        <taxon>Anguillidae</taxon>
        <taxon>Anguilla</taxon>
    </lineage>
</organism>
<protein>
    <submittedName>
        <fullName evidence="1">Uncharacterized protein</fullName>
    </submittedName>
</protein>
<dbReference type="EMBL" id="GBXM01044072">
    <property type="protein sequence ID" value="JAH64505.1"/>
    <property type="molecule type" value="Transcribed_RNA"/>
</dbReference>
<reference evidence="1" key="2">
    <citation type="journal article" date="2015" name="Fish Shellfish Immunol.">
        <title>Early steps in the European eel (Anguilla anguilla)-Vibrio vulnificus interaction in the gills: Role of the RtxA13 toxin.</title>
        <authorList>
            <person name="Callol A."/>
            <person name="Pajuelo D."/>
            <person name="Ebbesson L."/>
            <person name="Teles M."/>
            <person name="MacKenzie S."/>
            <person name="Amaro C."/>
        </authorList>
    </citation>
    <scope>NUCLEOTIDE SEQUENCE</scope>
</reference>